<dbReference type="Pfam" id="PF01266">
    <property type="entry name" value="DAO"/>
    <property type="match status" value="1"/>
</dbReference>
<dbReference type="EMBL" id="VLPL01000001">
    <property type="protein sequence ID" value="TSJ47892.1"/>
    <property type="molecule type" value="Genomic_DNA"/>
</dbReference>
<comment type="caution">
    <text evidence="2">The sequence shown here is derived from an EMBL/GenBank/DDBJ whole genome shotgun (WGS) entry which is preliminary data.</text>
</comment>
<protein>
    <submittedName>
        <fullName evidence="2">FAD-binding oxidoreductase</fullName>
    </submittedName>
</protein>
<dbReference type="PROSITE" id="PS51257">
    <property type="entry name" value="PROKAR_LIPOPROTEIN"/>
    <property type="match status" value="1"/>
</dbReference>
<dbReference type="OrthoDB" id="1491488at2"/>
<evidence type="ECO:0000259" key="1">
    <source>
        <dbReference type="Pfam" id="PF01266"/>
    </source>
</evidence>
<dbReference type="Proteomes" id="UP000316008">
    <property type="component" value="Unassembled WGS sequence"/>
</dbReference>
<dbReference type="Gene3D" id="3.50.50.60">
    <property type="entry name" value="FAD/NAD(P)-binding domain"/>
    <property type="match status" value="1"/>
</dbReference>
<accession>A0A556N6T5</accession>
<dbReference type="RefSeq" id="WP_144331427.1">
    <property type="nucleotide sequence ID" value="NZ_VLPL01000001.1"/>
</dbReference>
<dbReference type="PANTHER" id="PTHR13847:SF281">
    <property type="entry name" value="FAD DEPENDENT OXIDOREDUCTASE DOMAIN-CONTAINING PROTEIN"/>
    <property type="match status" value="1"/>
</dbReference>
<feature type="domain" description="FAD dependent oxidoreductase" evidence="1">
    <location>
        <begin position="20"/>
        <end position="375"/>
    </location>
</feature>
<dbReference type="PANTHER" id="PTHR13847">
    <property type="entry name" value="SARCOSINE DEHYDROGENASE-RELATED"/>
    <property type="match status" value="1"/>
</dbReference>
<keyword evidence="3" id="KW-1185">Reference proteome</keyword>
<dbReference type="InterPro" id="IPR036188">
    <property type="entry name" value="FAD/NAD-bd_sf"/>
</dbReference>
<dbReference type="GO" id="GO:0005737">
    <property type="term" value="C:cytoplasm"/>
    <property type="evidence" value="ECO:0007669"/>
    <property type="project" value="TreeGrafter"/>
</dbReference>
<organism evidence="2 3">
    <name type="scientific">Fluviicola chungangensis</name>
    <dbReference type="NCBI Taxonomy" id="2597671"/>
    <lineage>
        <taxon>Bacteria</taxon>
        <taxon>Pseudomonadati</taxon>
        <taxon>Bacteroidota</taxon>
        <taxon>Flavobacteriia</taxon>
        <taxon>Flavobacteriales</taxon>
        <taxon>Crocinitomicaceae</taxon>
        <taxon>Fluviicola</taxon>
    </lineage>
</organism>
<evidence type="ECO:0000313" key="2">
    <source>
        <dbReference type="EMBL" id="TSJ47892.1"/>
    </source>
</evidence>
<reference evidence="2 3" key="1">
    <citation type="submission" date="2019-07" db="EMBL/GenBank/DDBJ databases">
        <authorList>
            <person name="Huq M.A."/>
        </authorList>
    </citation>
    <scope>NUCLEOTIDE SEQUENCE [LARGE SCALE GENOMIC DNA]</scope>
    <source>
        <strain evidence="2 3">MAH-3</strain>
    </source>
</reference>
<name>A0A556N6T5_9FLAO</name>
<proteinExistence type="predicted"/>
<dbReference type="Gene3D" id="3.30.9.10">
    <property type="entry name" value="D-Amino Acid Oxidase, subunit A, domain 2"/>
    <property type="match status" value="1"/>
</dbReference>
<evidence type="ECO:0000313" key="3">
    <source>
        <dbReference type="Proteomes" id="UP000316008"/>
    </source>
</evidence>
<gene>
    <name evidence="2" type="ORF">FO442_01820</name>
</gene>
<dbReference type="SUPFAM" id="SSF51905">
    <property type="entry name" value="FAD/NAD(P)-binding domain"/>
    <property type="match status" value="1"/>
</dbReference>
<dbReference type="AlphaFoldDB" id="A0A556N6T5"/>
<sequence>MIQFKQLSFWEKVTLLEGIDFLIVGNGIVGSACALELRRQHPDAKIVVLERSYLPLGASTKNAGFACFGSVTELLDDLEKMPEERVWNTVKLRYEGLERLLQRFSSSDLNYENCGSYDLIKDEDERMFYGSKLAYLNHQIEFITGKKNCYSFEKNVNGKFGFKGFEGGYFNRLEGAIDTGKLLLATQKDLAKKGIVVLNGIEVTQVQTNQNEAFIETNYGEIKAKKVGITINGFAKKLLPQLAVEPARAQVLVTSEIKDLQVKGTFHMDKGYYYFRNVGNRILFGGGRNLDFMAENTFELDQTDLIQNALEHLLKEKIIPNTNFTIDYRWSGTMGIGAEKGPIIEKVQPHVAVGVRLGGMGVAIGSLIGERLASLLQD</sequence>
<dbReference type="InterPro" id="IPR006076">
    <property type="entry name" value="FAD-dep_OxRdtase"/>
</dbReference>